<name>A0A9Q1QEG4_9CARY</name>
<evidence type="ECO:0000256" key="6">
    <source>
        <dbReference type="ARBA" id="ARBA00023055"/>
    </source>
</evidence>
<evidence type="ECO:0000256" key="4">
    <source>
        <dbReference type="ARBA" id="ARBA00022448"/>
    </source>
</evidence>
<organism evidence="9 10">
    <name type="scientific">Carnegiea gigantea</name>
    <dbReference type="NCBI Taxonomy" id="171969"/>
    <lineage>
        <taxon>Eukaryota</taxon>
        <taxon>Viridiplantae</taxon>
        <taxon>Streptophyta</taxon>
        <taxon>Embryophyta</taxon>
        <taxon>Tracheophyta</taxon>
        <taxon>Spermatophyta</taxon>
        <taxon>Magnoliopsida</taxon>
        <taxon>eudicotyledons</taxon>
        <taxon>Gunneridae</taxon>
        <taxon>Pentapetalae</taxon>
        <taxon>Caryophyllales</taxon>
        <taxon>Cactineae</taxon>
        <taxon>Cactaceae</taxon>
        <taxon>Cactoideae</taxon>
        <taxon>Echinocereeae</taxon>
        <taxon>Carnegiea</taxon>
    </lineage>
</organism>
<comment type="similarity">
    <text evidence="2">Belongs to the NPC2 family.</text>
</comment>
<protein>
    <recommendedName>
        <fullName evidence="8">MD-2-related lipid-recognition domain-containing protein</fullName>
    </recommendedName>
</protein>
<proteinExistence type="inferred from homology"/>
<evidence type="ECO:0000256" key="2">
    <source>
        <dbReference type="ARBA" id="ARBA00006370"/>
    </source>
</evidence>
<evidence type="ECO:0000256" key="3">
    <source>
        <dbReference type="ARBA" id="ARBA00011245"/>
    </source>
</evidence>
<keyword evidence="5 7" id="KW-0732">Signal</keyword>
<dbReference type="GO" id="GO:0032934">
    <property type="term" value="F:sterol binding"/>
    <property type="evidence" value="ECO:0007669"/>
    <property type="project" value="InterPro"/>
</dbReference>
<dbReference type="Pfam" id="PF02221">
    <property type="entry name" value="E1_DerP2_DerF2"/>
    <property type="match status" value="1"/>
</dbReference>
<comment type="function">
    <text evidence="1">Catalyzes the intermembrane transfer of phosphatidylglycerol and phosphatidylinositol.</text>
</comment>
<evidence type="ECO:0000313" key="10">
    <source>
        <dbReference type="Proteomes" id="UP001153076"/>
    </source>
</evidence>
<feature type="chain" id="PRO_5040246533" description="MD-2-related lipid-recognition domain-containing protein" evidence="7">
    <location>
        <begin position="24"/>
        <end position="152"/>
    </location>
</feature>
<dbReference type="PANTHER" id="PTHR11306:SF0">
    <property type="entry name" value="PHOSPHATIDYLGLYCEROL_PHOSPHATIDYLINOSITOL TRANSFER PROTEIN"/>
    <property type="match status" value="1"/>
</dbReference>
<dbReference type="Proteomes" id="UP001153076">
    <property type="component" value="Unassembled WGS sequence"/>
</dbReference>
<dbReference type="EMBL" id="JAKOGI010000222">
    <property type="protein sequence ID" value="KAJ8439348.1"/>
    <property type="molecule type" value="Genomic_DNA"/>
</dbReference>
<comment type="subunit">
    <text evidence="3">Monomer.</text>
</comment>
<evidence type="ECO:0000256" key="7">
    <source>
        <dbReference type="SAM" id="SignalP"/>
    </source>
</evidence>
<dbReference type="InterPro" id="IPR003172">
    <property type="entry name" value="ML_dom"/>
</dbReference>
<dbReference type="OrthoDB" id="6409159at2759"/>
<keyword evidence="6" id="KW-0445">Lipid transport</keyword>
<keyword evidence="10" id="KW-1185">Reference proteome</keyword>
<dbReference type="SUPFAM" id="SSF81296">
    <property type="entry name" value="E set domains"/>
    <property type="match status" value="1"/>
</dbReference>
<evidence type="ECO:0000259" key="8">
    <source>
        <dbReference type="SMART" id="SM00737"/>
    </source>
</evidence>
<dbReference type="SMART" id="SM00737">
    <property type="entry name" value="ML"/>
    <property type="match status" value="1"/>
</dbReference>
<dbReference type="InterPro" id="IPR033917">
    <property type="entry name" value="ML_PG-PI_TP"/>
</dbReference>
<comment type="caution">
    <text evidence="9">The sequence shown here is derived from an EMBL/GenBank/DDBJ whole genome shotgun (WGS) entry which is preliminary data.</text>
</comment>
<gene>
    <name evidence="9" type="ORF">Cgig2_022485</name>
</gene>
<dbReference type="PANTHER" id="PTHR11306">
    <property type="entry name" value="NIEMANN PICK TYPE C2 PROTEIN NPC2-RELATED"/>
    <property type="match status" value="1"/>
</dbReference>
<accession>A0A9Q1QEG4</accession>
<dbReference type="InterPro" id="IPR039670">
    <property type="entry name" value="NPC2-like"/>
</dbReference>
<keyword evidence="4" id="KW-0813">Transport</keyword>
<evidence type="ECO:0000256" key="1">
    <source>
        <dbReference type="ARBA" id="ARBA00002053"/>
    </source>
</evidence>
<dbReference type="Gene3D" id="2.60.40.770">
    <property type="match status" value="1"/>
</dbReference>
<feature type="domain" description="MD-2-related lipid-recognition" evidence="8">
    <location>
        <begin position="26"/>
        <end position="141"/>
    </location>
</feature>
<feature type="signal peptide" evidence="7">
    <location>
        <begin position="1"/>
        <end position="23"/>
    </location>
</feature>
<evidence type="ECO:0000256" key="5">
    <source>
        <dbReference type="ARBA" id="ARBA00022729"/>
    </source>
</evidence>
<dbReference type="CDD" id="cd00917">
    <property type="entry name" value="PG-PI_TP"/>
    <property type="match status" value="1"/>
</dbReference>
<dbReference type="GO" id="GO:0032366">
    <property type="term" value="P:intracellular sterol transport"/>
    <property type="evidence" value="ECO:0007669"/>
    <property type="project" value="InterPro"/>
</dbReference>
<dbReference type="AlphaFoldDB" id="A0A9Q1QEG4"/>
<evidence type="ECO:0000313" key="9">
    <source>
        <dbReference type="EMBL" id="KAJ8439348.1"/>
    </source>
</evidence>
<reference evidence="9" key="1">
    <citation type="submission" date="2022-04" db="EMBL/GenBank/DDBJ databases">
        <title>Carnegiea gigantea Genome sequencing and assembly v2.</title>
        <authorList>
            <person name="Copetti D."/>
            <person name="Sanderson M.J."/>
            <person name="Burquez A."/>
            <person name="Wojciechowski M.F."/>
        </authorList>
    </citation>
    <scope>NUCLEOTIDE SEQUENCE</scope>
    <source>
        <strain evidence="9">SGP5-SGP5p</strain>
        <tissue evidence="9">Aerial part</tissue>
    </source>
</reference>
<dbReference type="InterPro" id="IPR014756">
    <property type="entry name" value="Ig_E-set"/>
</dbReference>
<dbReference type="FunFam" id="2.60.40.770:FF:000002">
    <property type="entry name" value="putative phosphatidylglycerol/phosphatidylinositol transfer protein DDB_G0282179"/>
    <property type="match status" value="1"/>
</dbReference>
<sequence length="152" mass="16334">MAIPALKTIFLLWVCLTLPSLYAKPVKYCDKKGNYAVKVKGVEFEPDPVKPGEPAVFKIYASSGEEISGGNVVIDVSYFGVHVHKEKIDLCQETSCPISAGSFILSHSQTLPGFTPPGLYTLKMQIQGSSDSLLTCVSFNFKIGLGSSVSAI</sequence>